<comment type="subcellular location">
    <subcellularLocation>
        <location evidence="1">Golgi apparatus</location>
        <location evidence="1">trans-Golgi network</location>
    </subcellularLocation>
</comment>
<dbReference type="Proteomes" id="UP000322873">
    <property type="component" value="Unassembled WGS sequence"/>
</dbReference>
<evidence type="ECO:0000313" key="9">
    <source>
        <dbReference type="EMBL" id="KAA8573881.1"/>
    </source>
</evidence>
<comment type="similarity">
    <text evidence="2">Belongs to the VPS52 family.</text>
</comment>
<dbReference type="AlphaFoldDB" id="A0A5M9JXC8"/>
<dbReference type="GO" id="GO:0015031">
    <property type="term" value="P:protein transport"/>
    <property type="evidence" value="ECO:0007669"/>
    <property type="project" value="UniProtKB-KW"/>
</dbReference>
<proteinExistence type="inferred from homology"/>
<dbReference type="GO" id="GO:0000938">
    <property type="term" value="C:GARP complex"/>
    <property type="evidence" value="ECO:0007669"/>
    <property type="project" value="TreeGrafter"/>
</dbReference>
<evidence type="ECO:0000313" key="10">
    <source>
        <dbReference type="Proteomes" id="UP000322873"/>
    </source>
</evidence>
<reference evidence="9 10" key="1">
    <citation type="submission" date="2019-06" db="EMBL/GenBank/DDBJ databases">
        <title>Genome Sequence of the Brown Rot Fungal Pathogen Monilinia fructicola.</title>
        <authorList>
            <person name="De Miccolis Angelini R.M."/>
            <person name="Landi L."/>
            <person name="Abate D."/>
            <person name="Pollastro S."/>
            <person name="Romanazzi G."/>
            <person name="Faretra F."/>
        </authorList>
    </citation>
    <scope>NUCLEOTIDE SEQUENCE [LARGE SCALE GENOMIC DNA]</scope>
    <source>
        <strain evidence="9 10">Mfrc123</strain>
    </source>
</reference>
<dbReference type="InterPro" id="IPR007258">
    <property type="entry name" value="Vps52"/>
</dbReference>
<dbReference type="InterPro" id="IPR048319">
    <property type="entry name" value="Vps52_CC"/>
</dbReference>
<evidence type="ECO:0000256" key="1">
    <source>
        <dbReference type="ARBA" id="ARBA00004601"/>
    </source>
</evidence>
<dbReference type="GO" id="GO:0005829">
    <property type="term" value="C:cytosol"/>
    <property type="evidence" value="ECO:0007669"/>
    <property type="project" value="GOC"/>
</dbReference>
<protein>
    <submittedName>
        <fullName evidence="9">Uncharacterized protein</fullName>
    </submittedName>
</protein>
<keyword evidence="10" id="KW-1185">Reference proteome</keyword>
<evidence type="ECO:0000256" key="4">
    <source>
        <dbReference type="ARBA" id="ARBA00022927"/>
    </source>
</evidence>
<evidence type="ECO:0000256" key="5">
    <source>
        <dbReference type="ARBA" id="ARBA00023034"/>
    </source>
</evidence>
<feature type="domain" description="Vps52 coiled-coil" evidence="7">
    <location>
        <begin position="153"/>
        <end position="254"/>
    </location>
</feature>
<accession>A0A5M9JXC8</accession>
<evidence type="ECO:0000259" key="8">
    <source>
        <dbReference type="Pfam" id="PF20655"/>
    </source>
</evidence>
<evidence type="ECO:0000256" key="3">
    <source>
        <dbReference type="ARBA" id="ARBA00022448"/>
    </source>
</evidence>
<evidence type="ECO:0000256" key="2">
    <source>
        <dbReference type="ARBA" id="ARBA00008180"/>
    </source>
</evidence>
<dbReference type="GO" id="GO:0032456">
    <property type="term" value="P:endocytic recycling"/>
    <property type="evidence" value="ECO:0007669"/>
    <property type="project" value="TreeGrafter"/>
</dbReference>
<sequence length="372" mass="41627">MVLRMRFPDNLLEVTDYNNGEEEQLNTPFEAQTSRNSVFILAHVSNDSNTSLLSSTRRPNGSNLKQAAAPPNVPDPLEVLGKLLYNGEDLKSPSGKGQRATNGTPPPIGQEDDESEWDFGGLSLQDIVAGDPFDNEDEHVYKAQTLEEYERDKDKFEDLHRSIRACDDVLNSVEINLTSFQNDLAMVSAEIETLQARSTALSVRLENRKVVENGLGPIVEEISVSPAVVKKIVDGPIDEAWVRALAEVEKRYSSLRIKTAGPPHDAFNLGRRIDLLKTSNQNALPSFLAEEDKQTHYMEFPFRNFNLALIDNASAEYSFLTSFFSPSLTYATISRHFNYIFEPTFALGQSSPNRPKHRPRLARLSWSPPLCA</sequence>
<dbReference type="InterPro" id="IPR048361">
    <property type="entry name" value="Vps52_C"/>
</dbReference>
<feature type="compositionally biased region" description="Low complexity" evidence="6">
    <location>
        <begin position="49"/>
        <end position="58"/>
    </location>
</feature>
<dbReference type="VEuPathDB" id="FungiDB:MFRU_001g02330"/>
<keyword evidence="4" id="KW-0653">Protein transport</keyword>
<keyword evidence="3" id="KW-0813">Transport</keyword>
<keyword evidence="5" id="KW-0333">Golgi apparatus</keyword>
<evidence type="ECO:0000256" key="6">
    <source>
        <dbReference type="SAM" id="MobiDB-lite"/>
    </source>
</evidence>
<dbReference type="PANTHER" id="PTHR14190">
    <property type="entry name" value="SUPPRESSOR OF ACTIN MUTATIONS 2/VACUOLAR PROTEIN SORTING 52"/>
    <property type="match status" value="1"/>
</dbReference>
<dbReference type="Pfam" id="PF20655">
    <property type="entry name" value="Vps52_C"/>
    <property type="match status" value="1"/>
</dbReference>
<organism evidence="9 10">
    <name type="scientific">Monilinia fructicola</name>
    <name type="common">Brown rot fungus</name>
    <name type="synonym">Ciboria fructicola</name>
    <dbReference type="NCBI Taxonomy" id="38448"/>
    <lineage>
        <taxon>Eukaryota</taxon>
        <taxon>Fungi</taxon>
        <taxon>Dikarya</taxon>
        <taxon>Ascomycota</taxon>
        <taxon>Pezizomycotina</taxon>
        <taxon>Leotiomycetes</taxon>
        <taxon>Helotiales</taxon>
        <taxon>Sclerotiniaceae</taxon>
        <taxon>Monilinia</taxon>
    </lineage>
</organism>
<feature type="domain" description="Vps52 C-terminal" evidence="8">
    <location>
        <begin position="264"/>
        <end position="347"/>
    </location>
</feature>
<dbReference type="GO" id="GO:0042147">
    <property type="term" value="P:retrograde transport, endosome to Golgi"/>
    <property type="evidence" value="ECO:0007669"/>
    <property type="project" value="TreeGrafter"/>
</dbReference>
<feature type="region of interest" description="Disordered" evidence="6">
    <location>
        <begin position="49"/>
        <end position="76"/>
    </location>
</feature>
<name>A0A5M9JXC8_MONFR</name>
<dbReference type="GO" id="GO:0006896">
    <property type="term" value="P:Golgi to vacuole transport"/>
    <property type="evidence" value="ECO:0007669"/>
    <property type="project" value="TreeGrafter"/>
</dbReference>
<feature type="region of interest" description="Disordered" evidence="6">
    <location>
        <begin position="88"/>
        <end position="116"/>
    </location>
</feature>
<gene>
    <name evidence="9" type="ORF">EYC84_005430</name>
</gene>
<dbReference type="Pfam" id="PF04129">
    <property type="entry name" value="Vps52_CC"/>
    <property type="match status" value="1"/>
</dbReference>
<dbReference type="PANTHER" id="PTHR14190:SF7">
    <property type="entry name" value="VACUOLAR PROTEIN SORTING-ASSOCIATED PROTEIN 52 HOMOLOG"/>
    <property type="match status" value="1"/>
</dbReference>
<comment type="caution">
    <text evidence="9">The sequence shown here is derived from an EMBL/GenBank/DDBJ whole genome shotgun (WGS) entry which is preliminary data.</text>
</comment>
<dbReference type="GO" id="GO:0019905">
    <property type="term" value="F:syntaxin binding"/>
    <property type="evidence" value="ECO:0007669"/>
    <property type="project" value="TreeGrafter"/>
</dbReference>
<dbReference type="EMBL" id="VICG01000003">
    <property type="protein sequence ID" value="KAA8573881.1"/>
    <property type="molecule type" value="Genomic_DNA"/>
</dbReference>
<evidence type="ECO:0000259" key="7">
    <source>
        <dbReference type="Pfam" id="PF04129"/>
    </source>
</evidence>